<feature type="domain" description="HTH araC/xylS-type" evidence="4">
    <location>
        <begin position="229"/>
        <end position="330"/>
    </location>
</feature>
<dbReference type="GO" id="GO:0003700">
    <property type="term" value="F:DNA-binding transcription factor activity"/>
    <property type="evidence" value="ECO:0007669"/>
    <property type="project" value="InterPro"/>
</dbReference>
<evidence type="ECO:0000256" key="2">
    <source>
        <dbReference type="ARBA" id="ARBA00023125"/>
    </source>
</evidence>
<dbReference type="InterPro" id="IPR009057">
    <property type="entry name" value="Homeodomain-like_sf"/>
</dbReference>
<organism evidence="5 6">
    <name type="scientific">Caballeronia udeis</name>
    <dbReference type="NCBI Taxonomy" id="1232866"/>
    <lineage>
        <taxon>Bacteria</taxon>
        <taxon>Pseudomonadati</taxon>
        <taxon>Pseudomonadota</taxon>
        <taxon>Betaproteobacteria</taxon>
        <taxon>Burkholderiales</taxon>
        <taxon>Burkholderiaceae</taxon>
        <taxon>Caballeronia</taxon>
    </lineage>
</organism>
<dbReference type="PANTHER" id="PTHR47893:SF1">
    <property type="entry name" value="REGULATORY PROTEIN PCHR"/>
    <property type="match status" value="1"/>
</dbReference>
<dbReference type="Pfam" id="PF12833">
    <property type="entry name" value="HTH_18"/>
    <property type="match status" value="1"/>
</dbReference>
<dbReference type="InterPro" id="IPR018060">
    <property type="entry name" value="HTH_AraC"/>
</dbReference>
<dbReference type="AlphaFoldDB" id="A0A158JIK7"/>
<dbReference type="RefSeq" id="WP_062092103.1">
    <property type="nucleotide sequence ID" value="NZ_FCOK02000091.1"/>
</dbReference>
<dbReference type="InterPro" id="IPR018062">
    <property type="entry name" value="HTH_AraC-typ_CS"/>
</dbReference>
<evidence type="ECO:0000259" key="4">
    <source>
        <dbReference type="PROSITE" id="PS01124"/>
    </source>
</evidence>
<evidence type="ECO:0000313" key="6">
    <source>
        <dbReference type="Proteomes" id="UP000054683"/>
    </source>
</evidence>
<dbReference type="PROSITE" id="PS00041">
    <property type="entry name" value="HTH_ARAC_FAMILY_1"/>
    <property type="match status" value="1"/>
</dbReference>
<dbReference type="GO" id="GO:0043565">
    <property type="term" value="F:sequence-specific DNA binding"/>
    <property type="evidence" value="ECO:0007669"/>
    <property type="project" value="InterPro"/>
</dbReference>
<sequence length="336" mass="37450">MIERNLQINAEGFSAPLPARNVAFSTFTDVEVQAGSFVGWSLDYTQMSSGAFQGSSSEVSLGAIRLWVERLNRVILQRGTAPSDSLTVAVPLELEGHSRMCGQMSERNSLHVFSSLPEFEFYSPDRHALVVVEIDEHALSTESLRELAMSLRINSRSPIVPMENDTAESMRDLLRNIFAASANSVASRDDDTNQRLYLIERTVLFSISEVLNVPGEKTGKLTTKSMRSWALVNAVQAQLQDPATCPLSIAELCVRLNISRRTIQYAFHEALDSNPVSYLRAVRLNHVRRALRTGLSVTSAATKWGFWHLSSFAQDYRTMFGELPSSTSKRFAKEIV</sequence>
<protein>
    <submittedName>
        <fullName evidence="5">AraC family transcriptional regulator</fullName>
    </submittedName>
</protein>
<dbReference type="Gene3D" id="1.10.10.60">
    <property type="entry name" value="Homeodomain-like"/>
    <property type="match status" value="1"/>
</dbReference>
<dbReference type="PROSITE" id="PS01124">
    <property type="entry name" value="HTH_ARAC_FAMILY_2"/>
    <property type="match status" value="1"/>
</dbReference>
<dbReference type="PANTHER" id="PTHR47893">
    <property type="entry name" value="REGULATORY PROTEIN PCHR"/>
    <property type="match status" value="1"/>
</dbReference>
<dbReference type="EMBL" id="FCOK02000091">
    <property type="protein sequence ID" value="SAL68303.1"/>
    <property type="molecule type" value="Genomic_DNA"/>
</dbReference>
<keyword evidence="2" id="KW-0238">DNA-binding</keyword>
<dbReference type="OrthoDB" id="185346at2"/>
<reference evidence="5 6" key="1">
    <citation type="submission" date="2016-01" db="EMBL/GenBank/DDBJ databases">
        <authorList>
            <person name="Oliw E.H."/>
        </authorList>
    </citation>
    <scope>NUCLEOTIDE SEQUENCE [LARGE SCALE GENOMIC DNA]</scope>
    <source>
        <strain evidence="5">LMG 27134</strain>
    </source>
</reference>
<dbReference type="InterPro" id="IPR053142">
    <property type="entry name" value="PchR_regulatory_protein"/>
</dbReference>
<accession>A0A158JIK7</accession>
<evidence type="ECO:0000256" key="3">
    <source>
        <dbReference type="ARBA" id="ARBA00023163"/>
    </source>
</evidence>
<dbReference type="Proteomes" id="UP000054683">
    <property type="component" value="Unassembled WGS sequence"/>
</dbReference>
<evidence type="ECO:0000256" key="1">
    <source>
        <dbReference type="ARBA" id="ARBA00023015"/>
    </source>
</evidence>
<evidence type="ECO:0000313" key="5">
    <source>
        <dbReference type="EMBL" id="SAL68303.1"/>
    </source>
</evidence>
<proteinExistence type="predicted"/>
<name>A0A158JIK7_9BURK</name>
<gene>
    <name evidence="5" type="ORF">AWB69_07991</name>
</gene>
<keyword evidence="3" id="KW-0804">Transcription</keyword>
<dbReference type="SUPFAM" id="SSF46689">
    <property type="entry name" value="Homeodomain-like"/>
    <property type="match status" value="1"/>
</dbReference>
<dbReference type="SMART" id="SM00342">
    <property type="entry name" value="HTH_ARAC"/>
    <property type="match status" value="1"/>
</dbReference>
<keyword evidence="1" id="KW-0805">Transcription regulation</keyword>